<organism evidence="5 6">
    <name type="scientific">Chara braunii</name>
    <name type="common">Braun's stonewort</name>
    <dbReference type="NCBI Taxonomy" id="69332"/>
    <lineage>
        <taxon>Eukaryota</taxon>
        <taxon>Viridiplantae</taxon>
        <taxon>Streptophyta</taxon>
        <taxon>Charophyceae</taxon>
        <taxon>Charales</taxon>
        <taxon>Characeae</taxon>
        <taxon>Chara</taxon>
    </lineage>
</organism>
<name>A0A388JRV4_CHABU</name>
<dbReference type="GO" id="GO:0005524">
    <property type="term" value="F:ATP binding"/>
    <property type="evidence" value="ECO:0007669"/>
    <property type="project" value="UniProtKB-KW"/>
</dbReference>
<accession>A0A388JRV4</accession>
<dbReference type="Proteomes" id="UP000265515">
    <property type="component" value="Unassembled WGS sequence"/>
</dbReference>
<dbReference type="STRING" id="69332.A0A388JRV4"/>
<keyword evidence="2" id="KW-0067">ATP-binding</keyword>
<dbReference type="Gene3D" id="2.120.10.30">
    <property type="entry name" value="TolB, C-terminal domain"/>
    <property type="match status" value="1"/>
</dbReference>
<dbReference type="Gramene" id="GBG60544">
    <property type="protein sequence ID" value="GBG60544"/>
    <property type="gene ID" value="CBR_g8568"/>
</dbReference>
<dbReference type="SUPFAM" id="SSF56112">
    <property type="entry name" value="Protein kinase-like (PK-like)"/>
    <property type="match status" value="1"/>
</dbReference>
<feature type="transmembrane region" description="Helical" evidence="3">
    <location>
        <begin position="393"/>
        <end position="417"/>
    </location>
</feature>
<protein>
    <recommendedName>
        <fullName evidence="4">Protein kinase domain-containing protein</fullName>
    </recommendedName>
</protein>
<evidence type="ECO:0000259" key="4">
    <source>
        <dbReference type="PROSITE" id="PS50011"/>
    </source>
</evidence>
<dbReference type="AlphaFoldDB" id="A0A388JRV4"/>
<dbReference type="PROSITE" id="PS00108">
    <property type="entry name" value="PROTEIN_KINASE_ST"/>
    <property type="match status" value="1"/>
</dbReference>
<reference evidence="5 6" key="1">
    <citation type="journal article" date="2018" name="Cell">
        <title>The Chara Genome: Secondary Complexity and Implications for Plant Terrestrialization.</title>
        <authorList>
            <person name="Nishiyama T."/>
            <person name="Sakayama H."/>
            <person name="Vries J.D."/>
            <person name="Buschmann H."/>
            <person name="Saint-Marcoux D."/>
            <person name="Ullrich K.K."/>
            <person name="Haas F.B."/>
            <person name="Vanderstraeten L."/>
            <person name="Becker D."/>
            <person name="Lang D."/>
            <person name="Vosolsobe S."/>
            <person name="Rombauts S."/>
            <person name="Wilhelmsson P.K.I."/>
            <person name="Janitza P."/>
            <person name="Kern R."/>
            <person name="Heyl A."/>
            <person name="Rumpler F."/>
            <person name="Villalobos L.I.A.C."/>
            <person name="Clay J.M."/>
            <person name="Skokan R."/>
            <person name="Toyoda A."/>
            <person name="Suzuki Y."/>
            <person name="Kagoshima H."/>
            <person name="Schijlen E."/>
            <person name="Tajeshwar N."/>
            <person name="Catarino B."/>
            <person name="Hetherington A.J."/>
            <person name="Saltykova A."/>
            <person name="Bonnot C."/>
            <person name="Breuninger H."/>
            <person name="Symeonidi A."/>
            <person name="Radhakrishnan G.V."/>
            <person name="Van Nieuwerburgh F."/>
            <person name="Deforce D."/>
            <person name="Chang C."/>
            <person name="Karol K.G."/>
            <person name="Hedrich R."/>
            <person name="Ulvskov P."/>
            <person name="Glockner G."/>
            <person name="Delwiche C.F."/>
            <person name="Petrasek J."/>
            <person name="Van de Peer Y."/>
            <person name="Friml J."/>
            <person name="Beilby M."/>
            <person name="Dolan L."/>
            <person name="Kohara Y."/>
            <person name="Sugano S."/>
            <person name="Fujiyama A."/>
            <person name="Delaux P.-M."/>
            <person name="Quint M."/>
            <person name="TheiBen G."/>
            <person name="Hagemann M."/>
            <person name="Harholt J."/>
            <person name="Dunand C."/>
            <person name="Zachgo S."/>
            <person name="Langdale J."/>
            <person name="Maumus F."/>
            <person name="Straeten D.V.D."/>
            <person name="Gould S.B."/>
            <person name="Rensing S.A."/>
        </authorList>
    </citation>
    <scope>NUCLEOTIDE SEQUENCE [LARGE SCALE GENOMIC DNA]</scope>
    <source>
        <strain evidence="5 6">S276</strain>
    </source>
</reference>
<sequence>MQRRKLQVSSSMTPVVEVVDGTLLQYGGDLLASREDKLTEYFAPFIFQVVVSQDENTVYYVEAILNGTLSVPTLRSAVRQVGMSSPGSTSGTTIQTVAGPWPLDQEPFSTNSSLLMGLSLVDTSTLLVVDSDNELIRKISLSVRNAGNFTRLKMPRYLTKHPTLPQIFVSSVDRIMTVPLSSPSNSSGIAITTLAGFSGLTGSVQDYLDSSNGADVRFNGPMHGPRSISGNGDSLYVADSGNNVLRRVDTQTGATVTVAGTRSSEGLSIDGDASSAQLGLPEDVAVTSNGCNVFVAEGSGAIRWITLNEPNGTAIKVKTIVTGQVKATSKSSNMEWLCITLTHDDKFLVAGTGSGGIYWFTLNSSHLHNCSSTTPSPVPPSPRKSTTTKSSTVVAVAVSCSVAVVVVVGIIAAIFLLKRNSEQNLMQPLAGGGGTGASITGPTVSFPSYLGGQLFSVPAEGIREFSFQEIQAATEDLNDKYCVQQGGAFGKLYRAFLTIDGERQDMAIKVMKGEMDHHKYKQFLAEVQMLSKVRHKNLCRLAGYFVDQNLCILVYPFIVGGSLHDRLHGTGEPLTCRERMSVAEQVATGLHYLHHGLEEPILHRDIKSHNLLVKGKGEALHAYLIDFGLARPGPSTTDDGKTLETTLGGQTVLTLVVCGTPGYMAPEYQHGMQLTPKNDVYAFGAVLLELVTGQKAQWRGEQNEVIKLVAWCRQWLTYPNLTYQQFSGMVDAKLMGSLRNEEWDMVYKLAMLGHKCTSDLLAHRPDMNGVMEEIRGIQKLGVHHRAASMSQSAGTSQPSGAMHMT</sequence>
<dbReference type="GO" id="GO:0004672">
    <property type="term" value="F:protein kinase activity"/>
    <property type="evidence" value="ECO:0007669"/>
    <property type="project" value="InterPro"/>
</dbReference>
<dbReference type="Gene3D" id="3.30.200.20">
    <property type="entry name" value="Phosphorylase Kinase, domain 1"/>
    <property type="match status" value="1"/>
</dbReference>
<dbReference type="PROSITE" id="PS50011">
    <property type="entry name" value="PROTEIN_KINASE_DOM"/>
    <property type="match status" value="1"/>
</dbReference>
<dbReference type="InterPro" id="IPR011009">
    <property type="entry name" value="Kinase-like_dom_sf"/>
</dbReference>
<dbReference type="PANTHER" id="PTHR47989:SF61">
    <property type="entry name" value="PROTEIN KINASE DOMAIN-CONTAINING PROTEIN"/>
    <property type="match status" value="1"/>
</dbReference>
<evidence type="ECO:0000256" key="2">
    <source>
        <dbReference type="ARBA" id="ARBA00022840"/>
    </source>
</evidence>
<evidence type="ECO:0000256" key="1">
    <source>
        <dbReference type="ARBA" id="ARBA00022741"/>
    </source>
</evidence>
<evidence type="ECO:0000313" key="5">
    <source>
        <dbReference type="EMBL" id="GBG60544.1"/>
    </source>
</evidence>
<dbReference type="InterPro" id="IPR011042">
    <property type="entry name" value="6-blade_b-propeller_TolB-like"/>
</dbReference>
<dbReference type="SMART" id="SM00220">
    <property type="entry name" value="S_TKc"/>
    <property type="match status" value="1"/>
</dbReference>
<dbReference type="InterPro" id="IPR000719">
    <property type="entry name" value="Prot_kinase_dom"/>
</dbReference>
<keyword evidence="1" id="KW-0547">Nucleotide-binding</keyword>
<dbReference type="OrthoDB" id="4062651at2759"/>
<evidence type="ECO:0000313" key="6">
    <source>
        <dbReference type="Proteomes" id="UP000265515"/>
    </source>
</evidence>
<gene>
    <name evidence="5" type="ORF">CBR_g8568</name>
</gene>
<keyword evidence="3" id="KW-1133">Transmembrane helix</keyword>
<dbReference type="PANTHER" id="PTHR47989">
    <property type="entry name" value="OS01G0750732 PROTEIN"/>
    <property type="match status" value="1"/>
</dbReference>
<dbReference type="SUPFAM" id="SSF75011">
    <property type="entry name" value="3-carboxy-cis,cis-mucoante lactonizing enzyme"/>
    <property type="match status" value="1"/>
</dbReference>
<comment type="caution">
    <text evidence="5">The sequence shown here is derived from an EMBL/GenBank/DDBJ whole genome shotgun (WGS) entry which is preliminary data.</text>
</comment>
<keyword evidence="3" id="KW-0472">Membrane</keyword>
<dbReference type="SUPFAM" id="SSF63825">
    <property type="entry name" value="YWTD domain"/>
    <property type="match status" value="1"/>
</dbReference>
<dbReference type="Gene3D" id="1.10.510.10">
    <property type="entry name" value="Transferase(Phosphotransferase) domain 1"/>
    <property type="match status" value="1"/>
</dbReference>
<dbReference type="Pfam" id="PF00069">
    <property type="entry name" value="Pkinase"/>
    <property type="match status" value="1"/>
</dbReference>
<keyword evidence="3" id="KW-0812">Transmembrane</keyword>
<evidence type="ECO:0000256" key="3">
    <source>
        <dbReference type="SAM" id="Phobius"/>
    </source>
</evidence>
<keyword evidence="6" id="KW-1185">Reference proteome</keyword>
<feature type="domain" description="Protein kinase" evidence="4">
    <location>
        <begin position="478"/>
        <end position="786"/>
    </location>
</feature>
<proteinExistence type="predicted"/>
<dbReference type="InterPro" id="IPR008271">
    <property type="entry name" value="Ser/Thr_kinase_AS"/>
</dbReference>
<dbReference type="EMBL" id="BFEA01000012">
    <property type="protein sequence ID" value="GBG60544.1"/>
    <property type="molecule type" value="Genomic_DNA"/>
</dbReference>